<evidence type="ECO:0000256" key="1">
    <source>
        <dbReference type="ARBA" id="ARBA00008814"/>
    </source>
</evidence>
<dbReference type="InterPro" id="IPR050902">
    <property type="entry name" value="ABC_Transporter_SBP"/>
</dbReference>
<dbReference type="PANTHER" id="PTHR30535">
    <property type="entry name" value="VITAMIN B12-BINDING PROTEIN"/>
    <property type="match status" value="1"/>
</dbReference>
<dbReference type="Gene3D" id="3.40.50.1980">
    <property type="entry name" value="Nitrogenase molybdenum iron protein domain"/>
    <property type="match status" value="2"/>
</dbReference>
<feature type="domain" description="Fe/B12 periplasmic-binding" evidence="4">
    <location>
        <begin position="84"/>
        <end position="355"/>
    </location>
</feature>
<dbReference type="PANTHER" id="PTHR30535:SF7">
    <property type="entry name" value="IRON(III) DICITRATE-BINDING PROTEIN"/>
    <property type="match status" value="1"/>
</dbReference>
<dbReference type="Proteomes" id="UP000824164">
    <property type="component" value="Unassembled WGS sequence"/>
</dbReference>
<organism evidence="5 6">
    <name type="scientific">Candidatus Onthocola gallistercoris</name>
    <dbReference type="NCBI Taxonomy" id="2840876"/>
    <lineage>
        <taxon>Bacteria</taxon>
        <taxon>Bacillati</taxon>
        <taxon>Bacillota</taxon>
        <taxon>Bacilli</taxon>
        <taxon>Candidatus Onthocola</taxon>
    </lineage>
</organism>
<evidence type="ECO:0000259" key="4">
    <source>
        <dbReference type="PROSITE" id="PS50983"/>
    </source>
</evidence>
<comment type="caution">
    <text evidence="5">The sequence shown here is derived from an EMBL/GenBank/DDBJ whole genome shotgun (WGS) entry which is preliminary data.</text>
</comment>
<proteinExistence type="inferred from homology"/>
<dbReference type="EMBL" id="DVLT01000012">
    <property type="protein sequence ID" value="HIU01987.1"/>
    <property type="molecule type" value="Genomic_DNA"/>
</dbReference>
<evidence type="ECO:0000256" key="3">
    <source>
        <dbReference type="SAM" id="SignalP"/>
    </source>
</evidence>
<dbReference type="SUPFAM" id="SSF53807">
    <property type="entry name" value="Helical backbone' metal receptor"/>
    <property type="match status" value="1"/>
</dbReference>
<keyword evidence="3" id="KW-0732">Signal</keyword>
<evidence type="ECO:0000313" key="5">
    <source>
        <dbReference type="EMBL" id="HIU01987.1"/>
    </source>
</evidence>
<dbReference type="AlphaFoldDB" id="A0A9D1HGZ3"/>
<reference evidence="5" key="2">
    <citation type="journal article" date="2021" name="PeerJ">
        <title>Extensive microbial diversity within the chicken gut microbiome revealed by metagenomics and culture.</title>
        <authorList>
            <person name="Gilroy R."/>
            <person name="Ravi A."/>
            <person name="Getino M."/>
            <person name="Pursley I."/>
            <person name="Horton D.L."/>
            <person name="Alikhan N.F."/>
            <person name="Baker D."/>
            <person name="Gharbi K."/>
            <person name="Hall N."/>
            <person name="Watson M."/>
            <person name="Adriaenssens E.M."/>
            <person name="Foster-Nyarko E."/>
            <person name="Jarju S."/>
            <person name="Secka A."/>
            <person name="Antonio M."/>
            <person name="Oren A."/>
            <person name="Chaudhuri R.R."/>
            <person name="La Ragione R."/>
            <person name="Hildebrand F."/>
            <person name="Pallen M.J."/>
        </authorList>
    </citation>
    <scope>NUCLEOTIDE SEQUENCE</scope>
    <source>
        <strain evidence="5">CHK187-14744</strain>
    </source>
</reference>
<comment type="similarity">
    <text evidence="1">Belongs to the bacterial solute-binding protein 8 family.</text>
</comment>
<gene>
    <name evidence="5" type="ORF">IAB63_01900</name>
</gene>
<dbReference type="PROSITE" id="PS50983">
    <property type="entry name" value="FE_B12_PBP"/>
    <property type="match status" value="1"/>
</dbReference>
<dbReference type="PROSITE" id="PS51257">
    <property type="entry name" value="PROKAR_LIPOPROTEIN"/>
    <property type="match status" value="1"/>
</dbReference>
<dbReference type="InterPro" id="IPR002491">
    <property type="entry name" value="ABC_transptr_periplasmic_BD"/>
</dbReference>
<sequence length="355" mass="38508">MKRNIVCTVLCAVLSAALVTGCASETTEDTQSVSSESTAATEAKETVGSTASDSSYEPVTITLNLERSGLGENVEYTFTEIPSHVVASGDQMADLFFDLGLEDHMAGYTKGSCWSLVSEYAARDSVPQLLEPGASLSSLSKEELLATNCDFLVGWDSVFSDKNFSTDFCNENGIAMYFPYVCSDSATFEDLYKDYETLGRIFKVEDVAAQKIQAMKETIQKVQDTLGEEAYADPVTVFAYDSGEEAPFTACQGMPGDIIKLAGGISIFDDIEAGWATPSWEEVVERDPDVILVLDYDGDVEEKIEFLKTNDATKDLTAVKEGRIFSACCADMQGSAGSADTVEIIARQLYPDLFE</sequence>
<evidence type="ECO:0000256" key="2">
    <source>
        <dbReference type="SAM" id="MobiDB-lite"/>
    </source>
</evidence>
<reference evidence="5" key="1">
    <citation type="submission" date="2020-10" db="EMBL/GenBank/DDBJ databases">
        <authorList>
            <person name="Gilroy R."/>
        </authorList>
    </citation>
    <scope>NUCLEOTIDE SEQUENCE</scope>
    <source>
        <strain evidence="5">CHK187-14744</strain>
    </source>
</reference>
<feature type="chain" id="PRO_5039015722" evidence="3">
    <location>
        <begin position="23"/>
        <end position="355"/>
    </location>
</feature>
<name>A0A9D1HGZ3_9FIRM</name>
<feature type="region of interest" description="Disordered" evidence="2">
    <location>
        <begin position="27"/>
        <end position="54"/>
    </location>
</feature>
<evidence type="ECO:0000313" key="6">
    <source>
        <dbReference type="Proteomes" id="UP000824164"/>
    </source>
</evidence>
<protein>
    <submittedName>
        <fullName evidence="5">ABC transporter substrate-binding protein</fullName>
    </submittedName>
</protein>
<feature type="signal peptide" evidence="3">
    <location>
        <begin position="1"/>
        <end position="22"/>
    </location>
</feature>
<dbReference type="Pfam" id="PF01497">
    <property type="entry name" value="Peripla_BP_2"/>
    <property type="match status" value="1"/>
</dbReference>
<accession>A0A9D1HGZ3</accession>